<evidence type="ECO:0000256" key="1">
    <source>
        <dbReference type="ARBA" id="ARBA00023015"/>
    </source>
</evidence>
<dbReference type="SUPFAM" id="SSF46689">
    <property type="entry name" value="Homeodomain-like"/>
    <property type="match status" value="1"/>
</dbReference>
<keyword evidence="3" id="KW-0804">Transcription</keyword>
<dbReference type="GO" id="GO:0003700">
    <property type="term" value="F:DNA-binding transcription factor activity"/>
    <property type="evidence" value="ECO:0007669"/>
    <property type="project" value="TreeGrafter"/>
</dbReference>
<dbReference type="PRINTS" id="PR00455">
    <property type="entry name" value="HTHTETR"/>
</dbReference>
<accession>A0A090AJB2</accession>
<dbReference type="STRING" id="40754.THII_3227"/>
<dbReference type="GO" id="GO:0000976">
    <property type="term" value="F:transcription cis-regulatory region binding"/>
    <property type="evidence" value="ECO:0007669"/>
    <property type="project" value="TreeGrafter"/>
</dbReference>
<name>A0A090AJB2_9GAMM</name>
<protein>
    <submittedName>
        <fullName evidence="6">TetR family transcriptional regulator</fullName>
    </submittedName>
</protein>
<dbReference type="KEGG" id="tig:THII_3227"/>
<proteinExistence type="predicted"/>
<keyword evidence="2 4" id="KW-0238">DNA-binding</keyword>
<dbReference type="InterPro" id="IPR036271">
    <property type="entry name" value="Tet_transcr_reg_TetR-rel_C_sf"/>
</dbReference>
<gene>
    <name evidence="6" type="ORF">THII_3227</name>
</gene>
<dbReference type="PROSITE" id="PS50977">
    <property type="entry name" value="HTH_TETR_2"/>
    <property type="match status" value="1"/>
</dbReference>
<evidence type="ECO:0000313" key="6">
    <source>
        <dbReference type="EMBL" id="BAP57524.1"/>
    </source>
</evidence>
<dbReference type="Proteomes" id="UP000031623">
    <property type="component" value="Chromosome"/>
</dbReference>
<evidence type="ECO:0000313" key="7">
    <source>
        <dbReference type="Proteomes" id="UP000031623"/>
    </source>
</evidence>
<evidence type="ECO:0000256" key="4">
    <source>
        <dbReference type="PROSITE-ProRule" id="PRU00335"/>
    </source>
</evidence>
<dbReference type="HOGENOM" id="CLU_069356_12_8_6"/>
<dbReference type="InterPro" id="IPR001647">
    <property type="entry name" value="HTH_TetR"/>
</dbReference>
<dbReference type="PANTHER" id="PTHR30055">
    <property type="entry name" value="HTH-TYPE TRANSCRIPTIONAL REGULATOR RUTR"/>
    <property type="match status" value="1"/>
</dbReference>
<evidence type="ECO:0000256" key="2">
    <source>
        <dbReference type="ARBA" id="ARBA00023125"/>
    </source>
</evidence>
<dbReference type="AlphaFoldDB" id="A0A090AJB2"/>
<evidence type="ECO:0000256" key="3">
    <source>
        <dbReference type="ARBA" id="ARBA00023163"/>
    </source>
</evidence>
<dbReference type="PANTHER" id="PTHR30055:SF234">
    <property type="entry name" value="HTH-TYPE TRANSCRIPTIONAL REGULATOR BETI"/>
    <property type="match status" value="1"/>
</dbReference>
<sequence>MNSNHSCFKSDTKNIILDEAIPLFAKRGYSNVSMRDIAEVVGIRAPALYNHFKNKQALYLAAISHAFANKAAALSAVFATPATPPELLQKFVVCLCESVSQDPNFRLLIQRELLDGDEARLQVLAKEIFAEQFETAKRLAEQLDPTCDAHMLTISIMGLVLHHFELGPLRRFFPGSRAEHEDPQYIAKHITRLLLKGVVGAHEHE</sequence>
<dbReference type="SUPFAM" id="SSF48498">
    <property type="entry name" value="Tetracyclin repressor-like, C-terminal domain"/>
    <property type="match status" value="1"/>
</dbReference>
<feature type="DNA-binding region" description="H-T-H motif" evidence="4">
    <location>
        <begin position="33"/>
        <end position="52"/>
    </location>
</feature>
<dbReference type="Pfam" id="PF00440">
    <property type="entry name" value="TetR_N"/>
    <property type="match status" value="1"/>
</dbReference>
<keyword evidence="1" id="KW-0805">Transcription regulation</keyword>
<reference evidence="6 7" key="1">
    <citation type="journal article" date="2014" name="ISME J.">
        <title>Ecophysiology of Thioploca ingrica as revealed by the complete genome sequence supplemented with proteomic evidence.</title>
        <authorList>
            <person name="Kojima H."/>
            <person name="Ogura Y."/>
            <person name="Yamamoto N."/>
            <person name="Togashi T."/>
            <person name="Mori H."/>
            <person name="Watanabe T."/>
            <person name="Nemoto F."/>
            <person name="Kurokawa K."/>
            <person name="Hayashi T."/>
            <person name="Fukui M."/>
        </authorList>
    </citation>
    <scope>NUCLEOTIDE SEQUENCE [LARGE SCALE GENOMIC DNA]</scope>
</reference>
<feature type="domain" description="HTH tetR-type" evidence="5">
    <location>
        <begin position="10"/>
        <end position="70"/>
    </location>
</feature>
<dbReference type="InterPro" id="IPR050109">
    <property type="entry name" value="HTH-type_TetR-like_transc_reg"/>
</dbReference>
<keyword evidence="7" id="KW-1185">Reference proteome</keyword>
<dbReference type="OrthoDB" id="5816932at2"/>
<dbReference type="Gene3D" id="1.10.357.10">
    <property type="entry name" value="Tetracycline Repressor, domain 2"/>
    <property type="match status" value="1"/>
</dbReference>
<organism evidence="6 7">
    <name type="scientific">Thioploca ingrica</name>
    <dbReference type="NCBI Taxonomy" id="40754"/>
    <lineage>
        <taxon>Bacteria</taxon>
        <taxon>Pseudomonadati</taxon>
        <taxon>Pseudomonadota</taxon>
        <taxon>Gammaproteobacteria</taxon>
        <taxon>Thiotrichales</taxon>
        <taxon>Thiotrichaceae</taxon>
        <taxon>Thioploca</taxon>
    </lineage>
</organism>
<evidence type="ECO:0000259" key="5">
    <source>
        <dbReference type="PROSITE" id="PS50977"/>
    </source>
</evidence>
<dbReference type="InterPro" id="IPR009057">
    <property type="entry name" value="Homeodomain-like_sf"/>
</dbReference>
<dbReference type="EMBL" id="AP014633">
    <property type="protein sequence ID" value="BAP57524.1"/>
    <property type="molecule type" value="Genomic_DNA"/>
</dbReference>